<evidence type="ECO:0000256" key="1">
    <source>
        <dbReference type="SAM" id="MobiDB-lite"/>
    </source>
</evidence>
<dbReference type="AlphaFoldDB" id="A0A7S2V7W1"/>
<proteinExistence type="predicted"/>
<dbReference type="PANTHER" id="PTHR34935:SF3">
    <property type="entry name" value="PROTEIN TIC110, CHLOROPLASTIC"/>
    <property type="match status" value="1"/>
</dbReference>
<dbReference type="GO" id="GO:0045037">
    <property type="term" value="P:protein import into chloroplast stroma"/>
    <property type="evidence" value="ECO:0007669"/>
    <property type="project" value="TreeGrafter"/>
</dbReference>
<feature type="compositionally biased region" description="Acidic residues" evidence="1">
    <location>
        <begin position="62"/>
        <end position="74"/>
    </location>
</feature>
<feature type="region of interest" description="Disordered" evidence="1">
    <location>
        <begin position="55"/>
        <end position="81"/>
    </location>
</feature>
<dbReference type="PANTHER" id="PTHR34935">
    <property type="entry name" value="PROTEIN TIC110, CHLOROPLASTIC"/>
    <property type="match status" value="1"/>
</dbReference>
<reference evidence="2" key="1">
    <citation type="submission" date="2021-01" db="EMBL/GenBank/DDBJ databases">
        <authorList>
            <person name="Corre E."/>
            <person name="Pelletier E."/>
            <person name="Niang G."/>
            <person name="Scheremetjew M."/>
            <person name="Finn R."/>
            <person name="Kale V."/>
            <person name="Holt S."/>
            <person name="Cochrane G."/>
            <person name="Meng A."/>
            <person name="Brown T."/>
            <person name="Cohen L."/>
        </authorList>
    </citation>
    <scope>NUCLEOTIDE SEQUENCE</scope>
    <source>
        <strain evidence="2">CCMP1661</strain>
    </source>
</reference>
<dbReference type="GO" id="GO:0061927">
    <property type="term" value="C:TOC-TIC supercomplex I"/>
    <property type="evidence" value="ECO:0007669"/>
    <property type="project" value="TreeGrafter"/>
</dbReference>
<gene>
    <name evidence="2" type="ORF">FJAP1339_LOCUS10831</name>
</gene>
<accession>A0A7S2V7W1</accession>
<protein>
    <submittedName>
        <fullName evidence="2">Uncharacterized protein</fullName>
    </submittedName>
</protein>
<dbReference type="Pfam" id="PF16940">
    <property type="entry name" value="Tic110"/>
    <property type="match status" value="1"/>
</dbReference>
<dbReference type="InterPro" id="IPR031610">
    <property type="entry name" value="TIC110"/>
</dbReference>
<name>A0A7S2V7W1_9STRA</name>
<organism evidence="2">
    <name type="scientific">Fibrocapsa japonica</name>
    <dbReference type="NCBI Taxonomy" id="94617"/>
    <lineage>
        <taxon>Eukaryota</taxon>
        <taxon>Sar</taxon>
        <taxon>Stramenopiles</taxon>
        <taxon>Ochrophyta</taxon>
        <taxon>Raphidophyceae</taxon>
        <taxon>Chattonellales</taxon>
        <taxon>Chattonellaceae</taxon>
        <taxon>Fibrocapsa</taxon>
    </lineage>
</organism>
<dbReference type="EMBL" id="HBHR01021359">
    <property type="protein sequence ID" value="CAD9872696.1"/>
    <property type="molecule type" value="Transcribed_RNA"/>
</dbReference>
<evidence type="ECO:0000313" key="2">
    <source>
        <dbReference type="EMBL" id="CAD9872696.1"/>
    </source>
</evidence>
<sequence length="1120" mass="127953">MEQKKIAKKVLLIATVICAFSNTEAFFRIKPFLNKINLLSSKLYFQDAPAAVATQQAQQPLPEEESESELETEPEPVPAPRPTYVEYVPLDDFSFQDPNAELTQFQKRAGELPARVTKYIDLASVPVATAVGYAFVPTAKVPIKLIGGGLGGYLANEGRKRLLEERFKAAPVAVASLLDAKGFENVDVEEVMEIKKDYQANQAEWDQLTIDIYKKFFVNMVKNGKAQTAEIKQLRQLYETLGMQGEAIAEAHYQSCVQIYNEVSDSERGIMNKCLFLTDRIFQESDTEEAYIFEMSRVRNLFGLDDEGLFERFREVYKPFYQQALNQVPSRIKTITRDALKRARDTLGVDAKTQFDMHVAFFEDELLRLLNRDDEVNMEPEDYDYLEKLSKLLRLRPETVAGIFEICIAPVYEVQNAKYYSEAFELATEEDRRQHIQKMARLRQMLRIPNAHQKHMIRTLTEETMAGCWSIVLDEHLALNSAGVLFAMEKLMSAARICYEMSIDLVGIPTSEDGEKLDPIDEYFYGVLFDKEKTFDHNQVYKTFVDDILKDKRLTDEQEWEVKVLEAMLCLDHREVVETRVKSGVEIVKEKLLEVATENRFTEEAKAEVTKILEEMKVPVQSIPIMGKQLYKKRLTDYTAGNSIITREANKVLDQMGRFFDLDKDMLQQLDNNAGKPVYEKIVSDAMGPTGILPEEFIPTLDKLAERMRLSPPAAKKAYFDAASKRVRPLVESMVYTYEMSTLSREKLAQRYKTDYGSDVGIKAEGVLGMEAEGNVMADALTLVDFFDENKLTEEAVHEWECPVTGEMKSKKIFKFPFTVEELVEESTRDSMVKHFLVTSFIDQKRDTSVLEVAQEKLAYILGFTPEKLEDMKANIGGAVIDRVVTQAMMTSMKTTLEPKDIAFLANLQSQLKMDEDEFEQLVLDSRTKILRERVEHFIVKEHTAQSCNKIRQSIISSGIEFEKLGIELMHRQRMFAMEVGAIIEKGVWEESAEEIQELLDGYDLDEDMALAIMEDMVDRRFATLAEEAIRLVQTREMEEIAAQLDVIIEYGKVIPVEPESSSGLSNIDKSGLVKIYKDVLGSRVEDAEDAEAANAIREENHNRLEILLHMLGPYEEEEV</sequence>